<reference evidence="2" key="1">
    <citation type="submission" date="2021-10" db="EMBL/GenBank/DDBJ databases">
        <title>Melipona bicolor Genome sequencing and assembly.</title>
        <authorList>
            <person name="Araujo N.S."/>
            <person name="Arias M.C."/>
        </authorList>
    </citation>
    <scope>NUCLEOTIDE SEQUENCE</scope>
    <source>
        <strain evidence="2">USP_2M_L1-L4_2017</strain>
        <tissue evidence="2">Whole body</tissue>
    </source>
</reference>
<feature type="region of interest" description="Disordered" evidence="1">
    <location>
        <begin position="14"/>
        <end position="83"/>
    </location>
</feature>
<sequence length="83" mass="9458">EGKKKAWITLGLLGRPTDPQKFNSAEAKETETGSRCQPLHLRNHDSDRYWQLAVDNKENSKEDSKKEESRETADLKGEKHAGH</sequence>
<comment type="caution">
    <text evidence="2">The sequence shown here is derived from an EMBL/GenBank/DDBJ whole genome shotgun (WGS) entry which is preliminary data.</text>
</comment>
<accession>A0AA40KI59</accession>
<dbReference type="AlphaFoldDB" id="A0AA40KI59"/>
<feature type="non-terminal residue" evidence="2">
    <location>
        <position position="1"/>
    </location>
</feature>
<feature type="compositionally biased region" description="Basic and acidic residues" evidence="1">
    <location>
        <begin position="55"/>
        <end position="83"/>
    </location>
</feature>
<name>A0AA40KI59_9HYME</name>
<protein>
    <submittedName>
        <fullName evidence="2">Uncharacterized protein</fullName>
    </submittedName>
</protein>
<evidence type="ECO:0000313" key="3">
    <source>
        <dbReference type="Proteomes" id="UP001177670"/>
    </source>
</evidence>
<keyword evidence="3" id="KW-1185">Reference proteome</keyword>
<evidence type="ECO:0000313" key="2">
    <source>
        <dbReference type="EMBL" id="KAK1121008.1"/>
    </source>
</evidence>
<organism evidence="2 3">
    <name type="scientific">Melipona bicolor</name>
    <dbReference type="NCBI Taxonomy" id="60889"/>
    <lineage>
        <taxon>Eukaryota</taxon>
        <taxon>Metazoa</taxon>
        <taxon>Ecdysozoa</taxon>
        <taxon>Arthropoda</taxon>
        <taxon>Hexapoda</taxon>
        <taxon>Insecta</taxon>
        <taxon>Pterygota</taxon>
        <taxon>Neoptera</taxon>
        <taxon>Endopterygota</taxon>
        <taxon>Hymenoptera</taxon>
        <taxon>Apocrita</taxon>
        <taxon>Aculeata</taxon>
        <taxon>Apoidea</taxon>
        <taxon>Anthophila</taxon>
        <taxon>Apidae</taxon>
        <taxon>Melipona</taxon>
    </lineage>
</organism>
<dbReference type="Proteomes" id="UP001177670">
    <property type="component" value="Unassembled WGS sequence"/>
</dbReference>
<gene>
    <name evidence="2" type="ORF">K0M31_010793</name>
</gene>
<dbReference type="EMBL" id="JAHYIQ010000028">
    <property type="protein sequence ID" value="KAK1121008.1"/>
    <property type="molecule type" value="Genomic_DNA"/>
</dbReference>
<proteinExistence type="predicted"/>
<evidence type="ECO:0000256" key="1">
    <source>
        <dbReference type="SAM" id="MobiDB-lite"/>
    </source>
</evidence>